<evidence type="ECO:0000313" key="23">
    <source>
        <dbReference type="EMBL" id="KAL2089507.1"/>
    </source>
</evidence>
<dbReference type="GO" id="GO:0005634">
    <property type="term" value="C:nucleus"/>
    <property type="evidence" value="ECO:0007669"/>
    <property type="project" value="UniProtKB-SubCell"/>
</dbReference>
<dbReference type="InterPro" id="IPR008271">
    <property type="entry name" value="Ser/Thr_kinase_AS"/>
</dbReference>
<keyword evidence="10" id="KW-0547">Nucleotide-binding</keyword>
<feature type="region of interest" description="Disordered" evidence="21">
    <location>
        <begin position="1072"/>
        <end position="1184"/>
    </location>
</feature>
<feature type="compositionally biased region" description="Polar residues" evidence="21">
    <location>
        <begin position="504"/>
        <end position="516"/>
    </location>
</feature>
<comment type="caution">
    <text evidence="23">The sequence shown here is derived from an EMBL/GenBank/DDBJ whole genome shotgun (WGS) entry which is preliminary data.</text>
</comment>
<evidence type="ECO:0000256" key="11">
    <source>
        <dbReference type="ARBA" id="ARBA00022777"/>
    </source>
</evidence>
<dbReference type="PANTHER" id="PTHR24056:SF111">
    <property type="entry name" value="CYCLIN-DEPENDENT KINASE-LIKE 5"/>
    <property type="match status" value="1"/>
</dbReference>
<keyword evidence="14" id="KW-0539">Nucleus</keyword>
<dbReference type="GO" id="GO:0005524">
    <property type="term" value="F:ATP binding"/>
    <property type="evidence" value="ECO:0007669"/>
    <property type="project" value="UniProtKB-KW"/>
</dbReference>
<evidence type="ECO:0000256" key="20">
    <source>
        <dbReference type="ARBA" id="ARBA00068080"/>
    </source>
</evidence>
<evidence type="ECO:0000256" key="2">
    <source>
        <dbReference type="ARBA" id="ARBA00004123"/>
    </source>
</evidence>
<dbReference type="SMART" id="SM00220">
    <property type="entry name" value="S_TKc"/>
    <property type="match status" value="1"/>
</dbReference>
<feature type="region of interest" description="Disordered" evidence="21">
    <location>
        <begin position="474"/>
        <end position="770"/>
    </location>
</feature>
<keyword evidence="8" id="KW-0597">Phosphoprotein</keyword>
<sequence length="1184" mass="130091">MNKFEVLGIVGEGAYGVVLKCRHKWGRNVSRGKPWVFTLHCRALSHTLPLPQRATRAYTVYNPPNPIAPPSHCLSASAPHRPTALPHVLFRPRASAMVPGAPPRTFTELMDYLRVCPGHRCTGAQPLSSTLDTNEIVAIKKFKDSEENEEVKETTLRELKMLRTLKQENIVELKEAFRRRGKLYLVFEYVEKNMLELLEEFPNGAPPEKVRNYIYQLIKAIHWCHKNDIVHRDIKPENLLISSDDVLKLCDFGFARNLSEGNDANYTEYVATRWYRSPELLLGAPYGKAVDMWSVGCILGELSDGQPLFPGESEIDQLYTIQKVLGPLPPEQMKLFYNNPRFHGLRFPTVNHPQTLERRYLGILNGVLLDLMKNLLLLNPNERFLTEQSLNHQAFQNQRIGERPAPLTPTPVRSSKRKPHHDSTAPSRSHGSKSSGHHRSNSRDCSSLPRHEDLHPLGGSEAFLNGSVSSAAVSSSLSPTLHPKSYQPQSLNRSASCGKDLAMSNHSNLPHMLQSSKDPDFDFGPGPGKPADGPGAKYLKSTGSRSQNRHSFVEGKTGTLGEREKHGRHGYGESLSSSGDRKTSSFLSLSKSHGTLSDAKSVGNLSDPRLIPDEPPPSRYFPASCLDLHQGLIAPGSPSLRHSDRSGHSPAAVSSSSSSRGNKGEREGGTLDSSFRRSSSRHKSQQQEDSKSPDSLDPGGGGGGHSLSAPHEAAFPYGLGYTSPFSSQQRPHRHSMYVRRERGRPHGVDSGGGGGGGGGGGLAAGQGMPVRASSLQLLSPQLQHRTLPRHMGSSVSREDLGDDMGRSEPLASEAPHPRPLIRDSTRDNTTPSFHPPRQKSEVSMYHEQLPEDAGSSKENRMIYSESMPRRVGSFYRVPSPRPDNSFHDSGSQSRERSGMTGDSGPMTNHGKRQPAFDPWTGSEAVKMTPPEPSKEKEKQGFFRAIKKKKKKSQTVDVVDGRSPVIKKCLFPLFNSKNHLKHNSSMKVLPVVSSPMVPTDGPDPVVVQKSVRSSSHQSSRHRNRTRERDRDRDRDRDLEQDRGGDEWPIDKIAEPPPQNQPLRSLRKLLHLSSSSSNQTGPSELRFQALPNPPSSKSGGFTDARGGGVGVGVGVGGVPVQSKSRQTVYPLPGQLESSWHASALGRAEGNPYPDQLAAQGGQNGHGFGRPPRSRMPNLNDLKETAL</sequence>
<comment type="subcellular location">
    <subcellularLocation>
        <location evidence="1">Cytoplasm</location>
        <location evidence="1">Cytoskeleton</location>
        <location evidence="1">Cilium basal body</location>
    </subcellularLocation>
    <subcellularLocation>
        <location evidence="3">Cytoplasm</location>
        <location evidence="3">Cytoskeleton</location>
        <location evidence="3">Microtubule organizing center</location>
        <location evidence="3">Centrosome</location>
    </subcellularLocation>
    <subcellularLocation>
        <location evidence="2">Nucleus</location>
    </subcellularLocation>
</comment>
<dbReference type="Gene3D" id="3.30.200.20">
    <property type="entry name" value="Phosphorylase Kinase, domain 1"/>
    <property type="match status" value="2"/>
</dbReference>
<feature type="compositionally biased region" description="Low complexity" evidence="21">
    <location>
        <begin position="1004"/>
        <end position="1016"/>
    </location>
</feature>
<comment type="catalytic activity">
    <reaction evidence="16">
        <text>L-threonyl-[protein] + ATP = O-phospho-L-threonyl-[protein] + ADP + H(+)</text>
        <dbReference type="Rhea" id="RHEA:46608"/>
        <dbReference type="Rhea" id="RHEA-COMP:11060"/>
        <dbReference type="Rhea" id="RHEA-COMP:11605"/>
        <dbReference type="ChEBI" id="CHEBI:15378"/>
        <dbReference type="ChEBI" id="CHEBI:30013"/>
        <dbReference type="ChEBI" id="CHEBI:30616"/>
        <dbReference type="ChEBI" id="CHEBI:61977"/>
        <dbReference type="ChEBI" id="CHEBI:456216"/>
        <dbReference type="EC" id="2.7.11.22"/>
    </reaction>
</comment>
<dbReference type="Pfam" id="PF00069">
    <property type="entry name" value="Pkinase"/>
    <property type="match status" value="1"/>
</dbReference>
<feature type="compositionally biased region" description="Polar residues" evidence="21">
    <location>
        <begin position="541"/>
        <end position="550"/>
    </location>
</feature>
<feature type="region of interest" description="Disordered" evidence="21">
    <location>
        <begin position="784"/>
        <end position="940"/>
    </location>
</feature>
<feature type="compositionally biased region" description="Basic and acidic residues" evidence="21">
    <location>
        <begin position="738"/>
        <end position="747"/>
    </location>
</feature>
<feature type="compositionally biased region" description="Gly residues" evidence="21">
    <location>
        <begin position="1103"/>
        <end position="1115"/>
    </location>
</feature>
<evidence type="ECO:0000256" key="14">
    <source>
        <dbReference type="ARBA" id="ARBA00023242"/>
    </source>
</evidence>
<evidence type="ECO:0000256" key="15">
    <source>
        <dbReference type="ARBA" id="ARBA00023273"/>
    </source>
</evidence>
<dbReference type="FunFam" id="1.10.510.10:FF:000127">
    <property type="entry name" value="Putative cyclin-dependent kinase-like 5"/>
    <property type="match status" value="1"/>
</dbReference>
<keyword evidence="24" id="KW-1185">Reference proteome</keyword>
<dbReference type="InterPro" id="IPR050108">
    <property type="entry name" value="CDK"/>
</dbReference>
<evidence type="ECO:0000256" key="1">
    <source>
        <dbReference type="ARBA" id="ARBA00004120"/>
    </source>
</evidence>
<evidence type="ECO:0000256" key="21">
    <source>
        <dbReference type="SAM" id="MobiDB-lite"/>
    </source>
</evidence>
<evidence type="ECO:0000256" key="5">
    <source>
        <dbReference type="ARBA" id="ARBA00012425"/>
    </source>
</evidence>
<evidence type="ECO:0000256" key="8">
    <source>
        <dbReference type="ARBA" id="ARBA00022553"/>
    </source>
</evidence>
<dbReference type="InterPro" id="IPR011009">
    <property type="entry name" value="Kinase-like_dom_sf"/>
</dbReference>
<evidence type="ECO:0000256" key="3">
    <source>
        <dbReference type="ARBA" id="ARBA00004300"/>
    </source>
</evidence>
<dbReference type="AlphaFoldDB" id="A0ABD1JRL2"/>
<accession>A0ABD1JRL2</accession>
<dbReference type="Proteomes" id="UP001591681">
    <property type="component" value="Unassembled WGS sequence"/>
</dbReference>
<dbReference type="InterPro" id="IPR000719">
    <property type="entry name" value="Prot_kinase_dom"/>
</dbReference>
<protein>
    <recommendedName>
        <fullName evidence="20">Cyclin-dependent kinase-like 5</fullName>
        <ecNumber evidence="5">2.7.11.22</ecNumber>
    </recommendedName>
</protein>
<comment type="function">
    <text evidence="18">Mediates phosphorylation of MECP2. May regulate ciliogenesis.</text>
</comment>
<evidence type="ECO:0000256" key="6">
    <source>
        <dbReference type="ARBA" id="ARBA00022490"/>
    </source>
</evidence>
<keyword evidence="6" id="KW-0963">Cytoplasm</keyword>
<evidence type="ECO:0000256" key="13">
    <source>
        <dbReference type="ARBA" id="ARBA00023212"/>
    </source>
</evidence>
<dbReference type="PROSITE" id="PS50011">
    <property type="entry name" value="PROTEIN_KINASE_DOM"/>
    <property type="match status" value="1"/>
</dbReference>
<evidence type="ECO:0000256" key="10">
    <source>
        <dbReference type="ARBA" id="ARBA00022741"/>
    </source>
</evidence>
<feature type="region of interest" description="Disordered" evidence="21">
    <location>
        <begin position="396"/>
        <end position="460"/>
    </location>
</feature>
<dbReference type="Gene3D" id="1.10.510.10">
    <property type="entry name" value="Transferase(Phosphotransferase) domain 1"/>
    <property type="match status" value="1"/>
</dbReference>
<keyword evidence="15" id="KW-0966">Cell projection</keyword>
<dbReference type="GO" id="GO:0004693">
    <property type="term" value="F:cyclin-dependent protein serine/threonine kinase activity"/>
    <property type="evidence" value="ECO:0007669"/>
    <property type="project" value="UniProtKB-EC"/>
</dbReference>
<gene>
    <name evidence="23" type="ORF">ACEWY4_014195</name>
</gene>
<keyword evidence="12" id="KW-0067">ATP-binding</keyword>
<evidence type="ECO:0000256" key="12">
    <source>
        <dbReference type="ARBA" id="ARBA00022840"/>
    </source>
</evidence>
<comment type="subunit">
    <text evidence="19">Interacts with MECP2.</text>
</comment>
<dbReference type="PANTHER" id="PTHR24056">
    <property type="entry name" value="CELL DIVISION PROTEIN KINASE"/>
    <property type="match status" value="1"/>
</dbReference>
<dbReference type="FunFam" id="3.30.200.20:FF:001093">
    <property type="entry name" value="Cyclin-dependent kinase-like 5"/>
    <property type="match status" value="1"/>
</dbReference>
<reference evidence="23 24" key="1">
    <citation type="submission" date="2024-09" db="EMBL/GenBank/DDBJ databases">
        <title>A chromosome-level genome assembly of Gray's grenadier anchovy, Coilia grayii.</title>
        <authorList>
            <person name="Fu Z."/>
        </authorList>
    </citation>
    <scope>NUCLEOTIDE SEQUENCE [LARGE SCALE GENOMIC DNA]</scope>
    <source>
        <strain evidence="23">G4</strain>
        <tissue evidence="23">Muscle</tissue>
    </source>
</reference>
<evidence type="ECO:0000256" key="18">
    <source>
        <dbReference type="ARBA" id="ARBA00053703"/>
    </source>
</evidence>
<evidence type="ECO:0000256" key="9">
    <source>
        <dbReference type="ARBA" id="ARBA00022679"/>
    </source>
</evidence>
<evidence type="ECO:0000256" key="17">
    <source>
        <dbReference type="ARBA" id="ARBA00048367"/>
    </source>
</evidence>
<dbReference type="PROSITE" id="PS00108">
    <property type="entry name" value="PROTEIN_KINASE_ST"/>
    <property type="match status" value="1"/>
</dbReference>
<dbReference type="EC" id="2.7.11.22" evidence="5"/>
<feature type="compositionally biased region" description="Polar residues" evidence="21">
    <location>
        <begin position="574"/>
        <end position="595"/>
    </location>
</feature>
<comment type="catalytic activity">
    <reaction evidence="17">
        <text>L-seryl-[protein] + ATP = O-phospho-L-seryl-[protein] + ADP + H(+)</text>
        <dbReference type="Rhea" id="RHEA:17989"/>
        <dbReference type="Rhea" id="RHEA-COMP:9863"/>
        <dbReference type="Rhea" id="RHEA-COMP:11604"/>
        <dbReference type="ChEBI" id="CHEBI:15378"/>
        <dbReference type="ChEBI" id="CHEBI:29999"/>
        <dbReference type="ChEBI" id="CHEBI:30616"/>
        <dbReference type="ChEBI" id="CHEBI:83421"/>
        <dbReference type="ChEBI" id="CHEBI:456216"/>
        <dbReference type="EC" id="2.7.11.22"/>
    </reaction>
</comment>
<feature type="compositionally biased region" description="Basic and acidic residues" evidence="21">
    <location>
        <begin position="685"/>
        <end position="694"/>
    </location>
</feature>
<keyword evidence="11" id="KW-0418">Kinase</keyword>
<proteinExistence type="inferred from homology"/>
<name>A0ABD1JRL2_9TELE</name>
<evidence type="ECO:0000313" key="24">
    <source>
        <dbReference type="Proteomes" id="UP001591681"/>
    </source>
</evidence>
<organism evidence="23 24">
    <name type="scientific">Coilia grayii</name>
    <name type="common">Gray's grenadier anchovy</name>
    <dbReference type="NCBI Taxonomy" id="363190"/>
    <lineage>
        <taxon>Eukaryota</taxon>
        <taxon>Metazoa</taxon>
        <taxon>Chordata</taxon>
        <taxon>Craniata</taxon>
        <taxon>Vertebrata</taxon>
        <taxon>Euteleostomi</taxon>
        <taxon>Actinopterygii</taxon>
        <taxon>Neopterygii</taxon>
        <taxon>Teleostei</taxon>
        <taxon>Clupei</taxon>
        <taxon>Clupeiformes</taxon>
        <taxon>Clupeoidei</taxon>
        <taxon>Engraulidae</taxon>
        <taxon>Coilinae</taxon>
        <taxon>Coilia</taxon>
    </lineage>
</organism>
<evidence type="ECO:0000259" key="22">
    <source>
        <dbReference type="PROSITE" id="PS50011"/>
    </source>
</evidence>
<feature type="compositionally biased region" description="Basic and acidic residues" evidence="21">
    <location>
        <begin position="1025"/>
        <end position="1052"/>
    </location>
</feature>
<feature type="domain" description="Protein kinase" evidence="22">
    <location>
        <begin position="4"/>
        <end position="395"/>
    </location>
</feature>
<feature type="compositionally biased region" description="Gly residues" evidence="21">
    <location>
        <begin position="749"/>
        <end position="764"/>
    </location>
</feature>
<feature type="region of interest" description="Disordered" evidence="21">
    <location>
        <begin position="996"/>
        <end position="1060"/>
    </location>
</feature>
<evidence type="ECO:0000256" key="16">
    <source>
        <dbReference type="ARBA" id="ARBA00047811"/>
    </source>
</evidence>
<dbReference type="SUPFAM" id="SSF56112">
    <property type="entry name" value="Protein kinase-like (PK-like)"/>
    <property type="match status" value="1"/>
</dbReference>
<evidence type="ECO:0000256" key="4">
    <source>
        <dbReference type="ARBA" id="ARBA00006485"/>
    </source>
</evidence>
<keyword evidence="7" id="KW-0723">Serine/threonine-protein kinase</keyword>
<dbReference type="EMBL" id="JBHFQA010000012">
    <property type="protein sequence ID" value="KAL2089507.1"/>
    <property type="molecule type" value="Genomic_DNA"/>
</dbReference>
<keyword evidence="9" id="KW-0808">Transferase</keyword>
<evidence type="ECO:0000256" key="19">
    <source>
        <dbReference type="ARBA" id="ARBA00066155"/>
    </source>
</evidence>
<evidence type="ECO:0000256" key="7">
    <source>
        <dbReference type="ARBA" id="ARBA00022527"/>
    </source>
</evidence>
<dbReference type="GO" id="GO:0005813">
    <property type="term" value="C:centrosome"/>
    <property type="evidence" value="ECO:0007669"/>
    <property type="project" value="UniProtKB-SubCell"/>
</dbReference>
<keyword evidence="13" id="KW-0206">Cytoskeleton</keyword>
<feature type="compositionally biased region" description="Basic and acidic residues" evidence="21">
    <location>
        <begin position="796"/>
        <end position="806"/>
    </location>
</feature>
<comment type="similarity">
    <text evidence="4">Belongs to the protein kinase superfamily. CMGC Ser/Thr protein kinase family. CDC2/CDKX subfamily.</text>
</comment>
<feature type="compositionally biased region" description="Polar residues" evidence="21">
    <location>
        <begin position="486"/>
        <end position="495"/>
    </location>
</feature>